<keyword evidence="5" id="KW-1185">Reference proteome</keyword>
<dbReference type="Gene3D" id="3.40.50.1820">
    <property type="entry name" value="alpha/beta hydrolase"/>
    <property type="match status" value="1"/>
</dbReference>
<name>A0A1V8M7X2_9GAMM</name>
<dbReference type="SUPFAM" id="SSF53474">
    <property type="entry name" value="alpha/beta-Hydrolases"/>
    <property type="match status" value="1"/>
</dbReference>
<sequence length="221" mass="24697">MTTTLTCVKIPATSTPLYSIIWLHGLGADGHDFESIVPELRIDKPENINFIFPNAPVQAVTINGGMKMRSWYDILEASLDRKVAVEDIYQSSALLVDVIQGEIDKGIKAENILLAGFSQGGVIALHTGLRFPQKLAGIMALSTYLPTTEQLITERSPSNNETPIFMAHGTMDPVVYPQIAKESFKRLKSMDYPISWHEYSMQHSLCLEEITDISHFINRVF</sequence>
<keyword evidence="2" id="KW-0378">Hydrolase</keyword>
<reference evidence="4 5" key="1">
    <citation type="submission" date="2015-12" db="EMBL/GenBank/DDBJ databases">
        <authorList>
            <person name="Shamseldin A."/>
            <person name="Moawad H."/>
            <person name="Abd El-Rahim W.M."/>
            <person name="Sadowsky M.J."/>
        </authorList>
    </citation>
    <scope>NUCLEOTIDE SEQUENCE [LARGE SCALE GENOMIC DNA]</scope>
    <source>
        <strain evidence="4 5">WF1</strain>
    </source>
</reference>
<comment type="caution">
    <text evidence="4">The sequence shown here is derived from an EMBL/GenBank/DDBJ whole genome shotgun (WGS) entry which is preliminary data.</text>
</comment>
<proteinExistence type="inferred from homology"/>
<dbReference type="PANTHER" id="PTHR10655:SF17">
    <property type="entry name" value="LYSOPHOSPHOLIPASE-LIKE PROTEIN 1"/>
    <property type="match status" value="1"/>
</dbReference>
<dbReference type="STRING" id="1420851.AU255_07075"/>
<protein>
    <submittedName>
        <fullName evidence="4">Carboxylesterase</fullName>
    </submittedName>
</protein>
<dbReference type="GO" id="GO:0016787">
    <property type="term" value="F:hydrolase activity"/>
    <property type="evidence" value="ECO:0007669"/>
    <property type="project" value="UniProtKB-KW"/>
</dbReference>
<feature type="domain" description="Phospholipase/carboxylesterase/thioesterase" evidence="3">
    <location>
        <begin position="19"/>
        <end position="219"/>
    </location>
</feature>
<comment type="similarity">
    <text evidence="1">Belongs to the AB hydrolase superfamily. AB hydrolase 2 family.</text>
</comment>
<dbReference type="PANTHER" id="PTHR10655">
    <property type="entry name" value="LYSOPHOSPHOLIPASE-RELATED"/>
    <property type="match status" value="1"/>
</dbReference>
<dbReference type="OrthoDB" id="9801763at2"/>
<evidence type="ECO:0000313" key="4">
    <source>
        <dbReference type="EMBL" id="OQK17622.1"/>
    </source>
</evidence>
<gene>
    <name evidence="4" type="ORF">AU255_07075</name>
</gene>
<evidence type="ECO:0000313" key="5">
    <source>
        <dbReference type="Proteomes" id="UP000191980"/>
    </source>
</evidence>
<dbReference type="InterPro" id="IPR029058">
    <property type="entry name" value="AB_hydrolase_fold"/>
</dbReference>
<dbReference type="InterPro" id="IPR003140">
    <property type="entry name" value="PLipase/COase/thioEstase"/>
</dbReference>
<evidence type="ECO:0000256" key="1">
    <source>
        <dbReference type="ARBA" id="ARBA00006499"/>
    </source>
</evidence>
<dbReference type="Proteomes" id="UP000191980">
    <property type="component" value="Unassembled WGS sequence"/>
</dbReference>
<dbReference type="AlphaFoldDB" id="A0A1V8M7X2"/>
<evidence type="ECO:0000259" key="3">
    <source>
        <dbReference type="Pfam" id="PF02230"/>
    </source>
</evidence>
<organism evidence="4 5">
    <name type="scientific">Methyloprofundus sedimenti</name>
    <dbReference type="NCBI Taxonomy" id="1420851"/>
    <lineage>
        <taxon>Bacteria</taxon>
        <taxon>Pseudomonadati</taxon>
        <taxon>Pseudomonadota</taxon>
        <taxon>Gammaproteobacteria</taxon>
        <taxon>Methylococcales</taxon>
        <taxon>Methylococcaceae</taxon>
        <taxon>Methyloprofundus</taxon>
    </lineage>
</organism>
<evidence type="ECO:0000256" key="2">
    <source>
        <dbReference type="ARBA" id="ARBA00022801"/>
    </source>
</evidence>
<dbReference type="InterPro" id="IPR050565">
    <property type="entry name" value="LYPA1-2/EST-like"/>
</dbReference>
<dbReference type="EMBL" id="LPUF01000001">
    <property type="protein sequence ID" value="OQK17622.1"/>
    <property type="molecule type" value="Genomic_DNA"/>
</dbReference>
<accession>A0A1V8M7X2</accession>
<dbReference type="Pfam" id="PF02230">
    <property type="entry name" value="Abhydrolase_2"/>
    <property type="match status" value="1"/>
</dbReference>